<comment type="caution">
    <text evidence="1">The sequence shown here is derived from an EMBL/GenBank/DDBJ whole genome shotgun (WGS) entry which is preliminary data.</text>
</comment>
<protein>
    <submittedName>
        <fullName evidence="1">Uncharacterized protein</fullName>
    </submittedName>
</protein>
<dbReference type="Proteomes" id="UP000646579">
    <property type="component" value="Unassembled WGS sequence"/>
</dbReference>
<keyword evidence="2" id="KW-1185">Reference proteome</keyword>
<organism evidence="1 2">
    <name type="scientific">Devosia pacifica</name>
    <dbReference type="NCBI Taxonomy" id="1335967"/>
    <lineage>
        <taxon>Bacteria</taxon>
        <taxon>Pseudomonadati</taxon>
        <taxon>Pseudomonadota</taxon>
        <taxon>Alphaproteobacteria</taxon>
        <taxon>Hyphomicrobiales</taxon>
        <taxon>Devosiaceae</taxon>
        <taxon>Devosia</taxon>
    </lineage>
</organism>
<name>A0A918SFW8_9HYPH</name>
<sequence length="68" mass="6978">MGSVATICPGDPEIVTNPARGVLADLAAHDHVIVSGLASLKIAHVNLLSDADDQAFVEGIWASGEHFG</sequence>
<dbReference type="EMBL" id="BMZE01000006">
    <property type="protein sequence ID" value="GHA38901.1"/>
    <property type="molecule type" value="Genomic_DNA"/>
</dbReference>
<evidence type="ECO:0000313" key="2">
    <source>
        <dbReference type="Proteomes" id="UP000646579"/>
    </source>
</evidence>
<evidence type="ECO:0000313" key="1">
    <source>
        <dbReference type="EMBL" id="GHA38901.1"/>
    </source>
</evidence>
<proteinExistence type="predicted"/>
<reference evidence="1" key="1">
    <citation type="journal article" date="2014" name="Int. J. Syst. Evol. Microbiol.">
        <title>Complete genome sequence of Corynebacterium casei LMG S-19264T (=DSM 44701T), isolated from a smear-ripened cheese.</title>
        <authorList>
            <consortium name="US DOE Joint Genome Institute (JGI-PGF)"/>
            <person name="Walter F."/>
            <person name="Albersmeier A."/>
            <person name="Kalinowski J."/>
            <person name="Ruckert C."/>
        </authorList>
    </citation>
    <scope>NUCLEOTIDE SEQUENCE</scope>
    <source>
        <strain evidence="1">KCTC 32437</strain>
    </source>
</reference>
<reference evidence="1" key="2">
    <citation type="submission" date="2020-09" db="EMBL/GenBank/DDBJ databases">
        <authorList>
            <person name="Sun Q."/>
            <person name="Kim S."/>
        </authorList>
    </citation>
    <scope>NUCLEOTIDE SEQUENCE</scope>
    <source>
        <strain evidence="1">KCTC 32437</strain>
    </source>
</reference>
<gene>
    <name evidence="1" type="ORF">GCM10007989_38310</name>
</gene>
<dbReference type="AlphaFoldDB" id="A0A918SFW8"/>
<accession>A0A918SFW8</accession>